<feature type="region of interest" description="Disordered" evidence="1">
    <location>
        <begin position="39"/>
        <end position="60"/>
    </location>
</feature>
<sequence length="60" mass="6886">MKTGENWQKFSQYFSPISAQKGPILTHFHRFFTLLSNEGGHKDSERAQQPLRLAFGKPPP</sequence>
<evidence type="ECO:0000313" key="3">
    <source>
        <dbReference type="Proteomes" id="UP000824102"/>
    </source>
</evidence>
<evidence type="ECO:0000313" key="2">
    <source>
        <dbReference type="EMBL" id="HIZ72192.1"/>
    </source>
</evidence>
<proteinExistence type="predicted"/>
<comment type="caution">
    <text evidence="2">The sequence shown here is derived from an EMBL/GenBank/DDBJ whole genome shotgun (WGS) entry which is preliminary data.</text>
</comment>
<protein>
    <submittedName>
        <fullName evidence="2">Uncharacterized protein</fullName>
    </submittedName>
</protein>
<evidence type="ECO:0000256" key="1">
    <source>
        <dbReference type="SAM" id="MobiDB-lite"/>
    </source>
</evidence>
<organism evidence="2 3">
    <name type="scientific">Candidatus Gallimonas intestinavium</name>
    <dbReference type="NCBI Taxonomy" id="2838603"/>
    <lineage>
        <taxon>Bacteria</taxon>
        <taxon>Bacillati</taxon>
        <taxon>Bacillota</taxon>
        <taxon>Clostridia</taxon>
        <taxon>Candidatus Gallimonas</taxon>
    </lineage>
</organism>
<dbReference type="EMBL" id="DXBB01000028">
    <property type="protein sequence ID" value="HIZ72192.1"/>
    <property type="molecule type" value="Genomic_DNA"/>
</dbReference>
<dbReference type="AlphaFoldDB" id="A0A9D2G4R0"/>
<reference evidence="2" key="2">
    <citation type="submission" date="2021-04" db="EMBL/GenBank/DDBJ databases">
        <authorList>
            <person name="Gilroy R."/>
        </authorList>
    </citation>
    <scope>NUCLEOTIDE SEQUENCE</scope>
    <source>
        <strain evidence="2">ChiW7-2402</strain>
    </source>
</reference>
<gene>
    <name evidence="2" type="ORF">H9964_01265</name>
</gene>
<accession>A0A9D2G4R0</accession>
<name>A0A9D2G4R0_9FIRM</name>
<reference evidence="2" key="1">
    <citation type="journal article" date="2021" name="PeerJ">
        <title>Extensive microbial diversity within the chicken gut microbiome revealed by metagenomics and culture.</title>
        <authorList>
            <person name="Gilroy R."/>
            <person name="Ravi A."/>
            <person name="Getino M."/>
            <person name="Pursley I."/>
            <person name="Horton D.L."/>
            <person name="Alikhan N.F."/>
            <person name="Baker D."/>
            <person name="Gharbi K."/>
            <person name="Hall N."/>
            <person name="Watson M."/>
            <person name="Adriaenssens E.M."/>
            <person name="Foster-Nyarko E."/>
            <person name="Jarju S."/>
            <person name="Secka A."/>
            <person name="Antonio M."/>
            <person name="Oren A."/>
            <person name="Chaudhuri R.R."/>
            <person name="La Ragione R."/>
            <person name="Hildebrand F."/>
            <person name="Pallen M.J."/>
        </authorList>
    </citation>
    <scope>NUCLEOTIDE SEQUENCE</scope>
    <source>
        <strain evidence="2">ChiW7-2402</strain>
    </source>
</reference>
<dbReference type="Proteomes" id="UP000824102">
    <property type="component" value="Unassembled WGS sequence"/>
</dbReference>
<feature type="non-terminal residue" evidence="2">
    <location>
        <position position="60"/>
    </location>
</feature>